<organism evidence="2 3">
    <name type="scientific">Paramuricea clavata</name>
    <name type="common">Red gorgonian</name>
    <name type="synonym">Violescent sea-whip</name>
    <dbReference type="NCBI Taxonomy" id="317549"/>
    <lineage>
        <taxon>Eukaryota</taxon>
        <taxon>Metazoa</taxon>
        <taxon>Cnidaria</taxon>
        <taxon>Anthozoa</taxon>
        <taxon>Octocorallia</taxon>
        <taxon>Malacalcyonacea</taxon>
        <taxon>Plexauridae</taxon>
        <taxon>Paramuricea</taxon>
    </lineage>
</organism>
<protein>
    <submittedName>
        <fullName evidence="2">Uncharacterized protein</fullName>
    </submittedName>
</protein>
<feature type="region of interest" description="Disordered" evidence="1">
    <location>
        <begin position="303"/>
        <end position="328"/>
    </location>
</feature>
<dbReference type="Proteomes" id="UP001152795">
    <property type="component" value="Unassembled WGS sequence"/>
</dbReference>
<comment type="caution">
    <text evidence="2">The sequence shown here is derived from an EMBL/GenBank/DDBJ whole genome shotgun (WGS) entry which is preliminary data.</text>
</comment>
<dbReference type="OrthoDB" id="10396270at2759"/>
<evidence type="ECO:0000313" key="2">
    <source>
        <dbReference type="EMBL" id="CAB4012281.1"/>
    </source>
</evidence>
<evidence type="ECO:0000256" key="1">
    <source>
        <dbReference type="SAM" id="MobiDB-lite"/>
    </source>
</evidence>
<accession>A0A7D9EJX9</accession>
<keyword evidence="3" id="KW-1185">Reference proteome</keyword>
<reference evidence="2" key="1">
    <citation type="submission" date="2020-04" db="EMBL/GenBank/DDBJ databases">
        <authorList>
            <person name="Alioto T."/>
            <person name="Alioto T."/>
            <person name="Gomez Garrido J."/>
        </authorList>
    </citation>
    <scope>NUCLEOTIDE SEQUENCE</scope>
    <source>
        <strain evidence="2">A484AB</strain>
    </source>
</reference>
<gene>
    <name evidence="2" type="ORF">PACLA_8A033772</name>
</gene>
<dbReference type="AlphaFoldDB" id="A0A7D9EJX9"/>
<proteinExistence type="predicted"/>
<evidence type="ECO:0000313" key="3">
    <source>
        <dbReference type="Proteomes" id="UP001152795"/>
    </source>
</evidence>
<feature type="compositionally biased region" description="Acidic residues" evidence="1">
    <location>
        <begin position="316"/>
        <end position="328"/>
    </location>
</feature>
<sequence>MAVTQQNVKALIPPLLQSTVTAYTTLGKGILALDQLNKVSELLEAVICSLKEEHGKYDDLLKNSFYDQVLSALAVQYKKLDVETKSHIRTVKEQAQMNTKIIEEAKQQVLKGNNVSNYFVEIEATVKESQTSSEELRKKYDVVIYKVKDCCSKAKAGYERNEHKADLAEKGANVGLLGGMGVGGTFAAFQVATKALCVFGVPGAIAGGALGLIGGCVVGGMAGGLPFATVEALFRKYAEKFKILDETLSQIDQILLENFEVLTEICRLLGKLKKAAQSLADAREDTCNVITQDEVEGCSEVKPLVGSNHTAGSESVTEDSDTGNPSDDDTNIDFLIGLRFDSFKRASEELEKNCDYLLDDMPLKALGLLAFDEKCNKNSTDKEKLN</sequence>
<name>A0A7D9EJX9_PARCT</name>
<dbReference type="EMBL" id="CACRXK020007450">
    <property type="protein sequence ID" value="CAB4012281.1"/>
    <property type="molecule type" value="Genomic_DNA"/>
</dbReference>